<keyword evidence="2" id="KW-1185">Reference proteome</keyword>
<gene>
    <name evidence="1" type="ORF">PPENT_87.1.T2300001</name>
</gene>
<dbReference type="OrthoDB" id="319971at2759"/>
<accession>A0A8S1YJX7</accession>
<protein>
    <submittedName>
        <fullName evidence="1">Uncharacterized protein</fullName>
    </submittedName>
</protein>
<comment type="caution">
    <text evidence="1">The sequence shown here is derived from an EMBL/GenBank/DDBJ whole genome shotgun (WGS) entry which is preliminary data.</text>
</comment>
<proteinExistence type="predicted"/>
<evidence type="ECO:0000313" key="2">
    <source>
        <dbReference type="Proteomes" id="UP000689195"/>
    </source>
</evidence>
<evidence type="ECO:0000313" key="1">
    <source>
        <dbReference type="EMBL" id="CAD8214605.1"/>
    </source>
</evidence>
<name>A0A8S1YJX7_9CILI</name>
<dbReference type="AlphaFoldDB" id="A0A8S1YJX7"/>
<dbReference type="Proteomes" id="UP000689195">
    <property type="component" value="Unassembled WGS sequence"/>
</dbReference>
<organism evidence="1 2">
    <name type="scientific">Paramecium pentaurelia</name>
    <dbReference type="NCBI Taxonomy" id="43138"/>
    <lineage>
        <taxon>Eukaryota</taxon>
        <taxon>Sar</taxon>
        <taxon>Alveolata</taxon>
        <taxon>Ciliophora</taxon>
        <taxon>Intramacronucleata</taxon>
        <taxon>Oligohymenophorea</taxon>
        <taxon>Peniculida</taxon>
        <taxon>Parameciidae</taxon>
        <taxon>Paramecium</taxon>
    </lineage>
</organism>
<dbReference type="EMBL" id="CAJJDO010000230">
    <property type="protein sequence ID" value="CAD8214605.1"/>
    <property type="molecule type" value="Genomic_DNA"/>
</dbReference>
<sequence length="251" mass="29394">MENLAVAQTYFPPQTTFVSIYDQQISSPFQKSLLVQDSKTKEDFILLGTVKSQNCYIKYFESNIIGLCLHLVTQSYLMQILFQSIEVFGHNLTQFPSDTILYPVTHYEQVDSVHYSLKCKAKTIQNYQIQIQINNLYVKFPLIEKVKPPYSTQRLVYNYIYFAVQQPLNTVLDVQQTLRLFPIYYVPSQYIEEQQVSFKYIEIPEFIGVALHIQIYKYTPNGYTKYVVLTIVLAPSQYLKIPKNGEFFLFS</sequence>
<reference evidence="1" key="1">
    <citation type="submission" date="2021-01" db="EMBL/GenBank/DDBJ databases">
        <authorList>
            <consortium name="Genoscope - CEA"/>
            <person name="William W."/>
        </authorList>
    </citation>
    <scope>NUCLEOTIDE SEQUENCE</scope>
</reference>